<keyword evidence="2" id="KW-0479">Metal-binding</keyword>
<keyword evidence="5" id="KW-0100">Branched-chain amino acid biosynthesis</keyword>
<evidence type="ECO:0000313" key="9">
    <source>
        <dbReference type="EMBL" id="MFC4494879.1"/>
    </source>
</evidence>
<evidence type="ECO:0000256" key="5">
    <source>
        <dbReference type="ARBA" id="ARBA00023304"/>
    </source>
</evidence>
<gene>
    <name evidence="9" type="ORF">ACFPA8_12110</name>
</gene>
<organism evidence="9 10">
    <name type="scientific">Streptomyces ovatisporus</name>
    <dbReference type="NCBI Taxonomy" id="1128682"/>
    <lineage>
        <taxon>Bacteria</taxon>
        <taxon>Bacillati</taxon>
        <taxon>Actinomycetota</taxon>
        <taxon>Actinomycetes</taxon>
        <taxon>Kitasatosporales</taxon>
        <taxon>Streptomycetaceae</taxon>
        <taxon>Streptomyces</taxon>
    </lineage>
</organism>
<dbReference type="PANTHER" id="PTHR43661">
    <property type="entry name" value="D-XYLONATE DEHYDRATASE"/>
    <property type="match status" value="1"/>
</dbReference>
<keyword evidence="4" id="KW-0456">Lyase</keyword>
<dbReference type="EMBL" id="JBHSFH010000006">
    <property type="protein sequence ID" value="MFC4494879.1"/>
    <property type="molecule type" value="Genomic_DNA"/>
</dbReference>
<comment type="similarity">
    <text evidence="1">Belongs to the IlvD/Edd family.</text>
</comment>
<proteinExistence type="inferred from homology"/>
<feature type="domain" description="Dihydroxy-acid/6-phosphogluconate dehydratase N-terminal" evidence="7">
    <location>
        <begin position="34"/>
        <end position="350"/>
    </location>
</feature>
<feature type="compositionally biased region" description="Pro residues" evidence="6">
    <location>
        <begin position="596"/>
        <end position="610"/>
    </location>
</feature>
<keyword evidence="5" id="KW-0028">Amino-acid biosynthesis</keyword>
<dbReference type="PANTHER" id="PTHR43661:SF3">
    <property type="entry name" value="D-XYLONATE DEHYDRATASE YAGF-RELATED"/>
    <property type="match status" value="1"/>
</dbReference>
<evidence type="ECO:0000256" key="2">
    <source>
        <dbReference type="ARBA" id="ARBA00022714"/>
    </source>
</evidence>
<feature type="compositionally biased region" description="Low complexity" evidence="6">
    <location>
        <begin position="586"/>
        <end position="595"/>
    </location>
</feature>
<evidence type="ECO:0000256" key="6">
    <source>
        <dbReference type="SAM" id="MobiDB-lite"/>
    </source>
</evidence>
<evidence type="ECO:0000259" key="8">
    <source>
        <dbReference type="Pfam" id="PF24877"/>
    </source>
</evidence>
<dbReference type="Gene3D" id="3.50.30.80">
    <property type="entry name" value="IlvD/EDD C-terminal domain-like"/>
    <property type="match status" value="1"/>
</dbReference>
<dbReference type="Proteomes" id="UP001595997">
    <property type="component" value="Unassembled WGS sequence"/>
</dbReference>
<feature type="region of interest" description="Disordered" evidence="6">
    <location>
        <begin position="565"/>
        <end position="622"/>
    </location>
</feature>
<dbReference type="InterPro" id="IPR000581">
    <property type="entry name" value="ILV_EDD_N"/>
</dbReference>
<sequence>MTQLRSNYQPGTSPWAVRRAQWRALGLTDEDMAKPKIAIVNSSSSLATCYSHLDGIADAVKESVAEAGGIGFEIRTVAPSDFIHSAGGRGGYILSSRDLISHDIEAAVEGAQLDGMVCLASCDKTAPGQLMAAARIDLPTVMVGCGYQPCGTFEGRHCDIEDVFLAAGHHAQGRLSLEELTGMSENAVAGPGVCAGMGTANSMHMACEALGMALPGSTPVLANSPKMWADARAAGRRAVELVHEDLRPRDLLTPQAFENAVTLMLAVSGSINSVKHLQAIAEEAESGTDVYGLYEQLADRVPLLTAVRPNGPHSIEEFEAAGGAAGVLRALGGLLHTSARTVSGRSLGENLTDPDGGTSGFDGTVIRPAGRPLGRRPTIVLIRGSLAPATGIVKLAVDEERETSFTGPAKVYETPQAALDGLGRGEVEPGSVLVLRGLGPKGTPGMGMASRPVFALDGAGLTGQVAVVTDGQLSGLVNKGVVVGEVSPEAADGGPLALVRDGDTIAIDVTARRADLCVPDEELARRGEELALAVAGSGGAADAHGAGRGWLSVYRRTVRPLQEGAVLAPRRLPGRTSCPAARDGDPAAASPATAAHPPPESPPDTTPDAPPSAAARAEGTHR</sequence>
<dbReference type="SUPFAM" id="SSF52016">
    <property type="entry name" value="LeuD/IlvD-like"/>
    <property type="match status" value="1"/>
</dbReference>
<keyword evidence="2" id="KW-0408">Iron</keyword>
<reference evidence="10" key="1">
    <citation type="journal article" date="2019" name="Int. J. Syst. Evol. Microbiol.">
        <title>The Global Catalogue of Microorganisms (GCM) 10K type strain sequencing project: providing services to taxonomists for standard genome sequencing and annotation.</title>
        <authorList>
            <consortium name="The Broad Institute Genomics Platform"/>
            <consortium name="The Broad Institute Genome Sequencing Center for Infectious Disease"/>
            <person name="Wu L."/>
            <person name="Ma J."/>
        </authorList>
    </citation>
    <scope>NUCLEOTIDE SEQUENCE [LARGE SCALE GENOMIC DNA]</scope>
    <source>
        <strain evidence="10">CGMCC 4.7357</strain>
    </source>
</reference>
<keyword evidence="10" id="KW-1185">Reference proteome</keyword>
<evidence type="ECO:0000313" key="10">
    <source>
        <dbReference type="Proteomes" id="UP001595997"/>
    </source>
</evidence>
<evidence type="ECO:0000256" key="1">
    <source>
        <dbReference type="ARBA" id="ARBA00006486"/>
    </source>
</evidence>
<dbReference type="InterPro" id="IPR042096">
    <property type="entry name" value="Dihydro-acid_dehy_C"/>
</dbReference>
<evidence type="ECO:0000256" key="3">
    <source>
        <dbReference type="ARBA" id="ARBA00023014"/>
    </source>
</evidence>
<feature type="domain" description="Dihydroxy-acid/6-phosphogluconate dehydratase C-terminal" evidence="8">
    <location>
        <begin position="365"/>
        <end position="565"/>
    </location>
</feature>
<dbReference type="SUPFAM" id="SSF143975">
    <property type="entry name" value="IlvD/EDD N-terminal domain-like"/>
    <property type="match status" value="1"/>
</dbReference>
<evidence type="ECO:0000256" key="4">
    <source>
        <dbReference type="ARBA" id="ARBA00023239"/>
    </source>
</evidence>
<dbReference type="RefSeq" id="WP_386446728.1">
    <property type="nucleotide sequence ID" value="NZ_JBHSFH010000006.1"/>
</dbReference>
<feature type="region of interest" description="Disordered" evidence="6">
    <location>
        <begin position="345"/>
        <end position="368"/>
    </location>
</feature>
<dbReference type="Pfam" id="PF00920">
    <property type="entry name" value="ILVD_EDD_N"/>
    <property type="match status" value="1"/>
</dbReference>
<dbReference type="Pfam" id="PF24877">
    <property type="entry name" value="ILV_EDD_C"/>
    <property type="match status" value="1"/>
</dbReference>
<keyword evidence="3" id="KW-0411">Iron-sulfur</keyword>
<name>A0ABV9A4Q8_9ACTN</name>
<comment type="caution">
    <text evidence="9">The sequence shown here is derived from an EMBL/GenBank/DDBJ whole genome shotgun (WGS) entry which is preliminary data.</text>
</comment>
<accession>A0ABV9A4Q8</accession>
<dbReference type="InterPro" id="IPR037237">
    <property type="entry name" value="IlvD/EDD_N"/>
</dbReference>
<dbReference type="InterPro" id="IPR056740">
    <property type="entry name" value="ILV_EDD_C"/>
</dbReference>
<dbReference type="PROSITE" id="PS00886">
    <property type="entry name" value="ILVD_EDD_1"/>
    <property type="match status" value="1"/>
</dbReference>
<evidence type="ECO:0000259" key="7">
    <source>
        <dbReference type="Pfam" id="PF00920"/>
    </source>
</evidence>
<protein>
    <submittedName>
        <fullName evidence="9">Dihydroxy-acid dehydratase</fullName>
    </submittedName>
</protein>
<dbReference type="InterPro" id="IPR020558">
    <property type="entry name" value="DiOHA_6PGluconate_deHydtase_CS"/>
</dbReference>
<keyword evidence="2" id="KW-0001">2Fe-2S</keyword>